<dbReference type="GO" id="GO:0016740">
    <property type="term" value="F:transferase activity"/>
    <property type="evidence" value="ECO:0007669"/>
    <property type="project" value="UniProtKB-KW"/>
</dbReference>
<evidence type="ECO:0000313" key="2">
    <source>
        <dbReference type="EMBL" id="QGZ94693.1"/>
    </source>
</evidence>
<protein>
    <submittedName>
        <fullName evidence="2">Glycosyltransferase family 25 (LPS biosynthesis protein)</fullName>
    </submittedName>
</protein>
<gene>
    <name evidence="2" type="ORF">DSM104635_01523</name>
</gene>
<keyword evidence="3" id="KW-1185">Reference proteome</keyword>
<name>A0A6I6MU48_9CAUL</name>
<dbReference type="EMBL" id="CP047045">
    <property type="protein sequence ID" value="QGZ94693.1"/>
    <property type="molecule type" value="Genomic_DNA"/>
</dbReference>
<proteinExistence type="predicted"/>
<reference evidence="3" key="1">
    <citation type="submission" date="2019-12" db="EMBL/GenBank/DDBJ databases">
        <title>Complete genome of Terracaulis silvestris 0127_4.</title>
        <authorList>
            <person name="Vieira S."/>
            <person name="Riedel T."/>
            <person name="Sproer C."/>
            <person name="Pascual J."/>
            <person name="Boedeker C."/>
            <person name="Overmann J."/>
        </authorList>
    </citation>
    <scope>NUCLEOTIDE SEQUENCE [LARGE SCALE GENOMIC DNA]</scope>
    <source>
        <strain evidence="3">0127_4</strain>
    </source>
</reference>
<accession>A0A6I6MU48</accession>
<evidence type="ECO:0000313" key="3">
    <source>
        <dbReference type="Proteomes" id="UP000431269"/>
    </source>
</evidence>
<keyword evidence="2" id="KW-0808">Transferase</keyword>
<dbReference type="CDD" id="cd06532">
    <property type="entry name" value="Glyco_transf_25"/>
    <property type="match status" value="1"/>
</dbReference>
<dbReference type="AlphaFoldDB" id="A0A6I6MU48"/>
<dbReference type="InterPro" id="IPR002654">
    <property type="entry name" value="Glyco_trans_25"/>
</dbReference>
<dbReference type="RefSeq" id="WP_158765614.1">
    <property type="nucleotide sequence ID" value="NZ_CP047045.1"/>
</dbReference>
<organism evidence="2 3">
    <name type="scientific">Terricaulis silvestris</name>
    <dbReference type="NCBI Taxonomy" id="2686094"/>
    <lineage>
        <taxon>Bacteria</taxon>
        <taxon>Pseudomonadati</taxon>
        <taxon>Pseudomonadota</taxon>
        <taxon>Alphaproteobacteria</taxon>
        <taxon>Caulobacterales</taxon>
        <taxon>Caulobacteraceae</taxon>
        <taxon>Terricaulis</taxon>
    </lineage>
</organism>
<feature type="domain" description="Glycosyl transferase family 25" evidence="1">
    <location>
        <begin position="13"/>
        <end position="185"/>
    </location>
</feature>
<dbReference type="Proteomes" id="UP000431269">
    <property type="component" value="Chromosome"/>
</dbReference>
<dbReference type="KEGG" id="tsv:DSM104635_01523"/>
<dbReference type="Pfam" id="PF01755">
    <property type="entry name" value="Glyco_transf_25"/>
    <property type="match status" value="1"/>
</dbReference>
<evidence type="ECO:0000259" key="1">
    <source>
        <dbReference type="Pfam" id="PF01755"/>
    </source>
</evidence>
<sequence length="278" mass="31716">MSAPFNARVFTQVLNMDRSAARLATIDGYLKAAGIEYQRFSAIDGSKLDMAAPEIKAMFDLDAWVRGHHRNPTNADVGCYLSHYRALEAFLVQDKPFGLIFEDDATIPADFIEKVSYALNDIEAWDILKLHVRHPGPLVLRHTYRDDVRLCSFLVRHAGGTAYIVTRAAAAKMLRHMKPARRMIDWTYDEGHRMNLRVRTIAPMIIGLQPVPTTRDTGMSRKRSWIERQSDRPLLPRWSLPFRRLGDDFYRLLFNLFGDGGLRALVLGPDRPQGPHTT</sequence>